<dbReference type="NCBIfam" id="TIGR04534">
    <property type="entry name" value="ELWxxDGT_rpt"/>
    <property type="match status" value="1"/>
</dbReference>
<feature type="signal peptide" evidence="1">
    <location>
        <begin position="1"/>
        <end position="17"/>
    </location>
</feature>
<evidence type="ECO:0000256" key="1">
    <source>
        <dbReference type="SAM" id="SignalP"/>
    </source>
</evidence>
<dbReference type="Proteomes" id="UP000789595">
    <property type="component" value="Unassembled WGS sequence"/>
</dbReference>
<keyword evidence="3" id="KW-1185">Reference proteome</keyword>
<feature type="chain" id="PRO_5035311722" description="GPS domain-containing protein" evidence="1">
    <location>
        <begin position="18"/>
        <end position="4438"/>
    </location>
</feature>
<name>A0A8J2SYC2_9STRA</name>
<accession>A0A8J2SYC2</accession>
<gene>
    <name evidence="2" type="ORF">PECAL_5P19650</name>
</gene>
<organism evidence="2 3">
    <name type="scientific">Pelagomonas calceolata</name>
    <dbReference type="NCBI Taxonomy" id="35677"/>
    <lineage>
        <taxon>Eukaryota</taxon>
        <taxon>Sar</taxon>
        <taxon>Stramenopiles</taxon>
        <taxon>Ochrophyta</taxon>
        <taxon>Pelagophyceae</taxon>
        <taxon>Pelagomonadales</taxon>
        <taxon>Pelagomonadaceae</taxon>
        <taxon>Pelagomonas</taxon>
    </lineage>
</organism>
<sequence length="4438" mass="476861">MMLRLLVAAALLQTAAPRLVYEPQADFYGADEITVEVTTDADADNASTVIPIVVAPIDDAATLLVSGALTAEAGGSQICVLDNATINDVDGGDSMVSLVIGADRGAITLKPTAHDAHGVRLVKDAPLTLEATPLRLTALLRTCGITYEPPRTPGPDLVTASVDGGPPSSLDIDVAPAAPPTLLGCGSAPVVVQEGASTSIPLVFSGGVEDYPVMKLAWSSPSVVSILNGTDSLLSVATPTSLVLSSPASLRRMVASQLLVYKGAKRGTHAIRFELTGLTELNGTSLGMSEATCSVRVSPTNAKPSFLGDMFWKGDEDALISVRGIVVTDADADDVSLDLVASTGRLLLAAKPVGINIATAEGDGAWPPNSSSLVLRGGVDAVNRALDGLRFEPPRDFSGEASIDMRVVDEAGASAEATAIIELEEVADAPQFLAGEAVSALDGAVHAREDEVMRLGGSSHGWPATGGHGEVVSLVPNDLGSVDAVLSISIDHFTAFLLRNDTWLEHGVAVLQSDELRLSGTVQSLSAALADITLIPSQDWHGHARLRLNLTEDNIELAATTIELAIEGVQDAPVLIGAGPYEVEEDTYLPLAISLVDPDYDHAEAPDVTCSLRVSARSGSLHIKGGKAFAAASGAILFENDGIELKGTPSSITSTLAKLEYVSAPDWSGDDVVDVVADDGGGFPVSDALIATLALPIRVHAVADAPRVTSPSQVLFDEASKGVALGRNGTKTETPIPGVSVYDPDSEVVSVTLTATSGRVKVVGRVQDVESGAGTESPSSYQRTLSLRANQAALNAALSTLTWVPDDAIAERDGYISGSLKVEASDGVLTNATSISIRAAAYNDPPLITGDVEDVLMKEDSDWVSLPSLEASDDDDRALTLKVSARSEGALEVHSIKTSALITTRSTAVHVVRVVNASWNASQVERGAFRLVVDLTNIEGLPDGAATRATTEPIAFDAVARIADERTGSAGERLRESDGLDGDLSHQSVEAKLMSLPNVKRAGLRVSVTREDYAAFGSQHYDRYDSLGGARYVDDYQVRRSYYKSVGSRYSRPAPVNGGHEWRITFEGSTPEAASAPVLIHADASIWDGLKPSVETVRHANAIHGSFSVLVKGYSTSVRHNASSTDLERALMSLPSVTAVLVTRSGESESGGFEWHCTFMDSSVDLRVDGSHLRGEHASVTSSLLRARFGDPQLHRIDVSHDPHVSIHALSLKRGRNFMRIGLDTRNCSIYSGGSHYLASGSLRFTRPIPRIAPGSVEEEVDGMAEFNRGFDHAYPPHSLPGPNSSVEAHLLSLPNWGDLGEEASVSVSKHDNAGTTVWRVTFVNTPHALPLLRVLAVEGNDNLNRDVLALIDAEEDVWDLMNTSITRSKSYASRAGLKSRLSDEASAALEREASQLRGTWRVRWGADETWTRPLSTDATASSVKDALERLPSLQRPHPDRKALMVVSRARVPQGGFIYYIAFERDAYDSGDFQTDPSQLRGPSTKRCRVTRLRDATNAGTVRINAIASLSRIEGDPHSGSTSFVVKGAPHSISDVLQTWAFQPARNYHGRVVVDASVKDGRNATAYHGLSIEVANQNDAPSVLFRDGAGALAVDEDAEARMTGIEVVDVDAAPGEVHTVSIEALHGVLAVHQTATDARFGGEASYTETLRRGGLQEANRGTSTNPGVLKRMPVNTQRVHPEAASSVNGSLIIQGSLSTINSALSTLSYISHEDWHGVDTVSISAEDASNASTTAELLVRVRPVNDVPAWHVDSTQRDAEAAHHPSHASSAGRGTSLLYGRYDHLSDVHDASAFYRRNNATLSHGVCVPVISAAVDAPVAYGTCAAKWSSPEDDCVDEEGCVSCDDDERWCMLDQERWCYCSTQVDVVVVPSRYVDEDQGCVLVGGLSIHDADVRFVYGRDFSSEVAWPAHLQISAAVDDGVVALRAGDKRGASAVLDQAFEGDVFENLEVVSGDASQGSSVLVMRGTLGAINLALGGLCYQSDENWNGVDVLRLTARDGGDAAHGAGGIKTSEVRLAVHVRGTRDAPVVTAPLMDVEALEDAVIQFGGEKTSEIYVSSTFSVVDGDLEDLTKPLRRWLVPASESLDSINTKTWTGPWREANRFDSDSTDGTFAYVDANHPTWLGSIEPHADAGQVSSAKHAFTRTQVKDSYSLHISSRRGGLRLPLSKDDDKTWPHAIVLQNYTLFETNRALQGILYKPDLHWNSQHAAQTLADVGTAGGVIDHDIALENITVVIEDATGFSGTASVLFFVHPVNDAPVLQQQNEVTHLENASSDQLTRLRLSTSTILVAEDSTIDAIGLNVRDVDCGDVAHGAMDVSAVVHRGTLSVDATDATVTGAGDMLHIHGSPVDVSNALGSLAYTPSKDYAGDDALFVTASDRGNVGRGGAQQTSLEVPLFVDSSCDAPVITPVKKVVSTNEDAGVSIGFEVADADHANLKELYDLHKFREYLYTDEDGYTLNTSATRTSATFFPEVQVMLTAGNGTLTLDSSIRSALTFVQGKGVAESTVTFRSTLQHAQTALAHVSYEPARDYFTFPLVDVAADTVTLEVDDLGNDFGGLPEGLGQRCDSLKTTGSIRIQINAVNDRPHVAVPGSVYRGLPGGTDRSSLRRDLELIRVKPLTVDEDAILELGHLVSVDDDGDDPRAFPAAEGALTVSVEQGTFWMDCSGEELEVRDAPFATQEQSTENGWRTGSIRIRVTPEDRDRCLKSLRFRGLKDDHSLNSTEPRAHLTVGYEDGGYGSIHEAAGVRGCRACAPAYGTSVVEPSLFDVKTIPIIILPKADPPSIHSPYDDGVSVVVDEDHDLYLPSIKVIDPDDAEASYVLRASTTHGAISLGVDAWFQSPLRYEVGDGDADKSIVARGPLSAVNAALAGLLYKPPRDFTATDEIDLLVEDLTNFGRTASLSIPLRVAPSVTWNDAPVLRIPNETRVGTPCLAAPQSSLLRTRGVSDKLKEYPQCDRRLAVAAFANFAEDVPRKAFAGISVSDADGSRLKVTLVTLRGTLRVDRFDSLGLESLVKEPKRLEVRGEPELLNKAFAQLEYVTDPNWYGVDHLNITVHDAHNHYDKATILLDVASRPDAPYVEMRRDDEASYYRGTTGETRYDEGNWKRVLQFEVNAEEDRRIRLPSLRVRDLDAEANSETLEAATRGGMTAASAIRELVGGVQVPQAFENHKIEQDATLRLDISVEHGKISLCSIRCPGVLFVEAAHDRDASRRTGPATDGDVVRQGWPELVEGGRAATGEILQLLDAAPVRREDGLLTGTNLKWWRNATLRGTAANLNAALWDMHYWPALNYNSDDGRSRDHLSLTIADGDKAHTVDAAISIAAVNDRPVVRAARLETVSVTNKGDTQTTGDGLSLVAVGVNDDALVTTEDEPLPLTDLFTVRDVDTDAALEIAITTTHGRSSFSSQVSEVVFLEPSDFVMSRGSSHIKFLATEAKANSLLASLIFTPLRDWHGKASLTVTCNDRGGLSHSQAVKIRVRKANDAPVVTAPELAGGYALYLDQGGRGKLEGASHEEAGRYYRQTMWTEEEASAYVYDEDVIEYQYPSSLEAHLGYELWSSRPTRDYDVDLKFYDSEPIVGWESAPVHDISRPRYFVNYQERLFFAAEDDQHGAELWSTDGSITNMNADIMPGRRGSDPRYLTKYEDLLYFSAAGHAADEWRIDPKYRDECDSMRRASFDSDVAFVVSANNVWEPGKTYDCPRGWRWMNSEEALTVFTGRNYGPSQGGRDENPLKKRHDLATDEERVYYSQCGWEAWSYENVQREHFRFSDSHVTGLYKAASSPDSRRPDVDLVKGGWRGVSLKTSRFAGIVCRADPDSYDVAPSGRELWASDGSPQGTFRAVNSASHSDPQYLCVFDGALFFGAMSEHGRELHRFSKEDEDGRGVMRLVADVRRGPDGSDPKYLQSCGNVLWFVANDGLRGDELYASDGGLGYLNRDAGDSANDNVLYEQRGESGTRLARDIRPGKGSSSPDHFVCLNNVLLFAASDDGHGRELWRAAWADLTDSTTLQVTRVADVHQGAGSSSPEYLAVLHNKVYFSADDGRVGRELWKTDGTKAGTRLVADARLGSLGSSPRYLTRLDNRLFYVARTPDPADEVDRSIEAPVATRLWATDGTRANTKPVFDTTVMDLDRRSLDEGGGALASLKNALYYPARRGAMQLDGGLNGGHASQRKGRPQAFAVHDADDDVLTLVLDVLPREAGGLSLDVAPPPSIEVLAGDLTRDSTQTFRGTSAQLNLLLADLWFVAAPQYAGAVEIQASVRDDPLHCIANVTDGCERGENATGVATMRVFVRRHNQAPTVSLVKGPIGASADGWNRFEGFASIGDPDADDADLGVDASTGLRIEPRLVVTVTVQKGVVSLGATDARLSFIEGTGVEDRRVVVDASVEALNDALGVVTYACENCELGSDTISVEVDDGGFSGLGGPLTASGSVEVSIVRR</sequence>
<proteinExistence type="predicted"/>
<comment type="caution">
    <text evidence="2">The sequence shown here is derived from an EMBL/GenBank/DDBJ whole genome shotgun (WGS) entry which is preliminary data.</text>
</comment>
<evidence type="ECO:0008006" key="4">
    <source>
        <dbReference type="Google" id="ProtNLM"/>
    </source>
</evidence>
<protein>
    <recommendedName>
        <fullName evidence="4">GPS domain-containing protein</fullName>
    </recommendedName>
</protein>
<evidence type="ECO:0000313" key="2">
    <source>
        <dbReference type="EMBL" id="CAH0377414.1"/>
    </source>
</evidence>
<dbReference type="InterPro" id="IPR030916">
    <property type="entry name" value="ELWxxDGT_rpt"/>
</dbReference>
<dbReference type="EMBL" id="CAKKNE010000005">
    <property type="protein sequence ID" value="CAH0377414.1"/>
    <property type="molecule type" value="Genomic_DNA"/>
</dbReference>
<keyword evidence="1" id="KW-0732">Signal</keyword>
<dbReference type="OrthoDB" id="191057at2759"/>
<evidence type="ECO:0000313" key="3">
    <source>
        <dbReference type="Proteomes" id="UP000789595"/>
    </source>
</evidence>
<reference evidence="2" key="1">
    <citation type="submission" date="2021-11" db="EMBL/GenBank/DDBJ databases">
        <authorList>
            <consortium name="Genoscope - CEA"/>
            <person name="William W."/>
        </authorList>
    </citation>
    <scope>NUCLEOTIDE SEQUENCE</scope>
</reference>